<gene>
    <name evidence="2" type="ORF">LX32DRAFT_70740</name>
</gene>
<keyword evidence="3" id="KW-1185">Reference proteome</keyword>
<sequence>MVQSNVGITAHNGAMGGHVRQVGFTSASCASVQGPPPPLGQFSLPVGGADMAQGGISRRGPAQCSIPRLQLARREKKKKKKKNPQDVFLCAEPKPKLGGCRRPIVDLRMTSSVARESVPNVCTKGCIWTEFPNHQTEGKGGGRGPGLSSRGLTAILPSCEHSGCTHTYAPGHIVRSRRHSVLRRERERERERRRRSTILGCGDAEVARPTRR</sequence>
<dbReference type="AlphaFoldDB" id="A0AAD9HBT3"/>
<proteinExistence type="predicted"/>
<feature type="region of interest" description="Disordered" evidence="1">
    <location>
        <begin position="179"/>
        <end position="212"/>
    </location>
</feature>
<accession>A0AAD9HBT3</accession>
<reference evidence="2" key="1">
    <citation type="submission" date="2021-06" db="EMBL/GenBank/DDBJ databases">
        <title>Comparative genomics, transcriptomics and evolutionary studies reveal genomic signatures of adaptation to plant cell wall in hemibiotrophic fungi.</title>
        <authorList>
            <consortium name="DOE Joint Genome Institute"/>
            <person name="Baroncelli R."/>
            <person name="Diaz J.F."/>
            <person name="Benocci T."/>
            <person name="Peng M."/>
            <person name="Battaglia E."/>
            <person name="Haridas S."/>
            <person name="Andreopoulos W."/>
            <person name="Labutti K."/>
            <person name="Pangilinan J."/>
            <person name="Floch G.L."/>
            <person name="Makela M.R."/>
            <person name="Henrissat B."/>
            <person name="Grigoriev I.V."/>
            <person name="Crouch J.A."/>
            <person name="De Vries R.P."/>
            <person name="Sukno S.A."/>
            <person name="Thon M.R."/>
        </authorList>
    </citation>
    <scope>NUCLEOTIDE SEQUENCE</scope>
    <source>
        <strain evidence="2">MAFF235873</strain>
    </source>
</reference>
<evidence type="ECO:0000313" key="3">
    <source>
        <dbReference type="Proteomes" id="UP001232148"/>
    </source>
</evidence>
<protein>
    <submittedName>
        <fullName evidence="2">Uncharacterized protein</fullName>
    </submittedName>
</protein>
<evidence type="ECO:0000313" key="2">
    <source>
        <dbReference type="EMBL" id="KAK2025054.1"/>
    </source>
</evidence>
<dbReference type="Proteomes" id="UP001232148">
    <property type="component" value="Unassembled WGS sequence"/>
</dbReference>
<evidence type="ECO:0000256" key="1">
    <source>
        <dbReference type="SAM" id="MobiDB-lite"/>
    </source>
</evidence>
<organism evidence="2 3">
    <name type="scientific">Colletotrichum zoysiae</name>
    <dbReference type="NCBI Taxonomy" id="1216348"/>
    <lineage>
        <taxon>Eukaryota</taxon>
        <taxon>Fungi</taxon>
        <taxon>Dikarya</taxon>
        <taxon>Ascomycota</taxon>
        <taxon>Pezizomycotina</taxon>
        <taxon>Sordariomycetes</taxon>
        <taxon>Hypocreomycetidae</taxon>
        <taxon>Glomerellales</taxon>
        <taxon>Glomerellaceae</taxon>
        <taxon>Colletotrichum</taxon>
        <taxon>Colletotrichum graminicola species complex</taxon>
    </lineage>
</organism>
<comment type="caution">
    <text evidence="2">The sequence shown here is derived from an EMBL/GenBank/DDBJ whole genome shotgun (WGS) entry which is preliminary data.</text>
</comment>
<dbReference type="EMBL" id="MU842946">
    <property type="protein sequence ID" value="KAK2025054.1"/>
    <property type="molecule type" value="Genomic_DNA"/>
</dbReference>
<name>A0AAD9HBT3_9PEZI</name>